<dbReference type="Pfam" id="PF13732">
    <property type="entry name" value="DrrA1-3_C"/>
    <property type="match status" value="1"/>
</dbReference>
<dbReference type="InterPro" id="IPR027417">
    <property type="entry name" value="P-loop_NTPase"/>
</dbReference>
<dbReference type="RefSeq" id="WP_052205197.1">
    <property type="nucleotide sequence ID" value="NZ_CP012342.1"/>
</dbReference>
<evidence type="ECO:0000256" key="5">
    <source>
        <dbReference type="ARBA" id="ARBA00023251"/>
    </source>
</evidence>
<evidence type="ECO:0000256" key="4">
    <source>
        <dbReference type="ARBA" id="ARBA00022840"/>
    </source>
</evidence>
<keyword evidence="4" id="KW-0067">ATP-binding</keyword>
<dbReference type="InterPro" id="IPR003439">
    <property type="entry name" value="ABC_transporter-like_ATP-bd"/>
</dbReference>
<proteinExistence type="predicted"/>
<dbReference type="AlphaFoldDB" id="A0A0K1RBZ7"/>
<dbReference type="Pfam" id="PF00005">
    <property type="entry name" value="ABC_tran"/>
    <property type="match status" value="1"/>
</dbReference>
<accession>A0A0K1RBZ7</accession>
<dbReference type="InterPro" id="IPR050763">
    <property type="entry name" value="ABC_transporter_ATP-binding"/>
</dbReference>
<dbReference type="GO" id="GO:0016887">
    <property type="term" value="F:ATP hydrolysis activity"/>
    <property type="evidence" value="ECO:0007669"/>
    <property type="project" value="InterPro"/>
</dbReference>
<dbReference type="Gene3D" id="3.40.50.300">
    <property type="entry name" value="P-loop containing nucleotide triphosphate hydrolases"/>
    <property type="match status" value="1"/>
</dbReference>
<keyword evidence="3" id="KW-0547">Nucleotide-binding</keyword>
<comment type="subcellular location">
    <subcellularLocation>
        <location evidence="1">Cell membrane</location>
        <topology evidence="1">Peripheral membrane protein</topology>
    </subcellularLocation>
</comment>
<dbReference type="InterPro" id="IPR025302">
    <property type="entry name" value="DrrA1/2-like_C"/>
</dbReference>
<feature type="domain" description="ABC transporter" evidence="7">
    <location>
        <begin position="11"/>
        <end position="270"/>
    </location>
</feature>
<evidence type="ECO:0000259" key="7">
    <source>
        <dbReference type="PROSITE" id="PS50893"/>
    </source>
</evidence>
<dbReference type="EMBL" id="CP012342">
    <property type="protein sequence ID" value="AKV58934.1"/>
    <property type="molecule type" value="Genomic_DNA"/>
</dbReference>
<evidence type="ECO:0000256" key="1">
    <source>
        <dbReference type="ARBA" id="ARBA00004202"/>
    </source>
</evidence>
<dbReference type="InterPro" id="IPR017871">
    <property type="entry name" value="ABC_transporter-like_CS"/>
</dbReference>
<dbReference type="SMART" id="SM00382">
    <property type="entry name" value="AAA"/>
    <property type="match status" value="1"/>
</dbReference>
<keyword evidence="2" id="KW-0813">Transport</keyword>
<dbReference type="GO" id="GO:0005886">
    <property type="term" value="C:plasma membrane"/>
    <property type="evidence" value="ECO:0007669"/>
    <property type="project" value="UniProtKB-SubCell"/>
</dbReference>
<dbReference type="GO" id="GO:0005524">
    <property type="term" value="F:ATP binding"/>
    <property type="evidence" value="ECO:0007669"/>
    <property type="project" value="UniProtKB-KW"/>
</dbReference>
<reference evidence="8 9" key="1">
    <citation type="submission" date="2015-08" db="EMBL/GenBank/DDBJ databases">
        <authorList>
            <person name="Babu N.S."/>
            <person name="Beckwith C.J."/>
            <person name="Beseler K.G."/>
            <person name="Brison A."/>
            <person name="Carone J.V."/>
            <person name="Caskin T.P."/>
            <person name="Diamond M."/>
            <person name="Durham M.E."/>
            <person name="Foxe J.M."/>
            <person name="Go M."/>
            <person name="Henderson B.A."/>
            <person name="Jones I.B."/>
            <person name="McGettigan J.A."/>
            <person name="Micheletti S.J."/>
            <person name="Nasrallah M.E."/>
            <person name="Ortiz D."/>
            <person name="Piller C.R."/>
            <person name="Privatt S.R."/>
            <person name="Schneider S.L."/>
            <person name="Sharp S."/>
            <person name="Smith T.C."/>
            <person name="Stanton J.D."/>
            <person name="Ullery H.E."/>
            <person name="Wilson R.J."/>
            <person name="Serrano M.G."/>
            <person name="Buck G."/>
            <person name="Lee V."/>
            <person name="Wang Y."/>
            <person name="Carvalho R."/>
            <person name="Voegtly L."/>
            <person name="Shi R."/>
            <person name="Duckworth R."/>
            <person name="Johnson A."/>
            <person name="Loviza R."/>
            <person name="Walstead R."/>
            <person name="Shah Z."/>
            <person name="Kiflezghi M."/>
            <person name="Wade K."/>
            <person name="Ball S.L."/>
            <person name="Bradley K.W."/>
            <person name="Asai D.J."/>
            <person name="Bowman C.A."/>
            <person name="Russell D.A."/>
            <person name="Pope W.H."/>
            <person name="Jacobs-Sera D."/>
            <person name="Hendrix R.W."/>
            <person name="Hatfull G.F."/>
        </authorList>
    </citation>
    <scope>NUCLEOTIDE SEQUENCE [LARGE SCALE GENOMIC DNA]</scope>
    <source>
        <strain evidence="8 9">PUDD_83A45</strain>
    </source>
</reference>
<dbReference type="Proteomes" id="UP000060016">
    <property type="component" value="Chromosome"/>
</dbReference>
<dbReference type="InterPro" id="IPR003593">
    <property type="entry name" value="AAA+_ATPase"/>
</dbReference>
<sequence>MTDQAERGAAIVVRDLTKSYPIAGKAGTPPEGGAGAPPDGGRKGKRGARMRKHVLDGVSFTVPTGAIVSFLGHNGAGKTTLIRILSTLITADSGEVSIFSRDVKEDPAGVRADIATTGQFAAIDENLTGRENLEFFGRLRGLDRAAAAARATELLAQFSLADSASTLASAYSGGMRRRLDIAASLCVVPRLLFLDEPTTGLDPVSREELWGFIRQLRDDGMTLVLTTQYLEEAEALADHVHLLKDRRIVASGTPEELRRAFGSHVLRVSFATAAEAEAFARCLGGTCLDGARVAGKSVSLDVDPGPRVLEAVAQAMEASEASPDSLSVSPPTLNEVFISMNAGGAAR</sequence>
<evidence type="ECO:0000313" key="8">
    <source>
        <dbReference type="EMBL" id="AKV58934.1"/>
    </source>
</evidence>
<evidence type="ECO:0000256" key="2">
    <source>
        <dbReference type="ARBA" id="ARBA00022448"/>
    </source>
</evidence>
<dbReference type="KEGG" id="crie:AK829_06880"/>
<dbReference type="PATRIC" id="fig|156976.3.peg.1371"/>
<keyword evidence="5" id="KW-0046">Antibiotic resistance</keyword>
<dbReference type="PROSITE" id="PS50893">
    <property type="entry name" value="ABC_TRANSPORTER_2"/>
    <property type="match status" value="1"/>
</dbReference>
<evidence type="ECO:0000313" key="9">
    <source>
        <dbReference type="Proteomes" id="UP000060016"/>
    </source>
</evidence>
<keyword evidence="9" id="KW-1185">Reference proteome</keyword>
<dbReference type="STRING" id="156976.AK829_06880"/>
<evidence type="ECO:0000256" key="3">
    <source>
        <dbReference type="ARBA" id="ARBA00022741"/>
    </source>
</evidence>
<gene>
    <name evidence="8" type="ORF">AK829_06880</name>
</gene>
<feature type="region of interest" description="Disordered" evidence="6">
    <location>
        <begin position="21"/>
        <end position="48"/>
    </location>
</feature>
<dbReference type="PANTHER" id="PTHR42711:SF19">
    <property type="entry name" value="DOXORUBICIN RESISTANCE ATP-BINDING PROTEIN DRRA"/>
    <property type="match status" value="1"/>
</dbReference>
<dbReference type="SUPFAM" id="SSF52540">
    <property type="entry name" value="P-loop containing nucleoside triphosphate hydrolases"/>
    <property type="match status" value="1"/>
</dbReference>
<name>A0A0K1RBZ7_9CORY</name>
<dbReference type="GO" id="GO:0046677">
    <property type="term" value="P:response to antibiotic"/>
    <property type="evidence" value="ECO:0007669"/>
    <property type="project" value="UniProtKB-KW"/>
</dbReference>
<organism evidence="8 9">
    <name type="scientific">Corynebacterium riegelii</name>
    <dbReference type="NCBI Taxonomy" id="156976"/>
    <lineage>
        <taxon>Bacteria</taxon>
        <taxon>Bacillati</taxon>
        <taxon>Actinomycetota</taxon>
        <taxon>Actinomycetes</taxon>
        <taxon>Mycobacteriales</taxon>
        <taxon>Corynebacteriaceae</taxon>
        <taxon>Corynebacterium</taxon>
    </lineage>
</organism>
<dbReference type="PANTHER" id="PTHR42711">
    <property type="entry name" value="ABC TRANSPORTER ATP-BINDING PROTEIN"/>
    <property type="match status" value="1"/>
</dbReference>
<dbReference type="PROSITE" id="PS00211">
    <property type="entry name" value="ABC_TRANSPORTER_1"/>
    <property type="match status" value="1"/>
</dbReference>
<protein>
    <submittedName>
        <fullName evidence="8">ABC transporter</fullName>
    </submittedName>
</protein>
<evidence type="ECO:0000256" key="6">
    <source>
        <dbReference type="SAM" id="MobiDB-lite"/>
    </source>
</evidence>